<comment type="caution">
    <text evidence="1">The sequence shown here is derived from an EMBL/GenBank/DDBJ whole genome shotgun (WGS) entry which is preliminary data.</text>
</comment>
<evidence type="ECO:0000313" key="2">
    <source>
        <dbReference type="Proteomes" id="UP001049176"/>
    </source>
</evidence>
<organism evidence="1 2">
    <name type="scientific">Marasmius oreades</name>
    <name type="common">fairy-ring Marasmius</name>
    <dbReference type="NCBI Taxonomy" id="181124"/>
    <lineage>
        <taxon>Eukaryota</taxon>
        <taxon>Fungi</taxon>
        <taxon>Dikarya</taxon>
        <taxon>Basidiomycota</taxon>
        <taxon>Agaricomycotina</taxon>
        <taxon>Agaricomycetes</taxon>
        <taxon>Agaricomycetidae</taxon>
        <taxon>Agaricales</taxon>
        <taxon>Marasmiineae</taxon>
        <taxon>Marasmiaceae</taxon>
        <taxon>Marasmius</taxon>
    </lineage>
</organism>
<reference evidence="1" key="1">
    <citation type="journal article" date="2021" name="Genome Biol. Evol.">
        <title>The assembled and annotated genome of the fairy-ring fungus Marasmius oreades.</title>
        <authorList>
            <person name="Hiltunen M."/>
            <person name="Ament-Velasquez S.L."/>
            <person name="Johannesson H."/>
        </authorList>
    </citation>
    <scope>NUCLEOTIDE SEQUENCE</scope>
    <source>
        <strain evidence="1">03SP1</strain>
    </source>
</reference>
<dbReference type="OrthoDB" id="5569250at2759"/>
<dbReference type="EMBL" id="CM032181">
    <property type="protein sequence ID" value="KAG7099980.1"/>
    <property type="molecule type" value="Genomic_DNA"/>
</dbReference>
<dbReference type="Proteomes" id="UP001049176">
    <property type="component" value="Chromosome 1"/>
</dbReference>
<dbReference type="RefSeq" id="XP_043016450.1">
    <property type="nucleotide sequence ID" value="XM_043147736.1"/>
</dbReference>
<proteinExistence type="predicted"/>
<name>A0A9P7V474_9AGAR</name>
<dbReference type="AlphaFoldDB" id="A0A9P7V474"/>
<gene>
    <name evidence="1" type="ORF">E1B28_001773</name>
</gene>
<dbReference type="GeneID" id="66070849"/>
<accession>A0A9P7V474</accession>
<evidence type="ECO:0000313" key="1">
    <source>
        <dbReference type="EMBL" id="KAG7099980.1"/>
    </source>
</evidence>
<protein>
    <submittedName>
        <fullName evidence="1">Uncharacterized protein</fullName>
    </submittedName>
</protein>
<sequence>MIYGSPALMYKYGCQNGTCLLDPNSNLKSRTFFNISQPWLTSIRHRIASGYVAKMVLIFSNDPGASSFDMKTLGGHFTYTAVEEIMSTFKGIHLKKRTDVSLA</sequence>
<keyword evidence="2" id="KW-1185">Reference proteome</keyword>
<dbReference type="KEGG" id="more:E1B28_001773"/>